<sequence>MGKSEKLGKRPGERYSTLYREISIMRICNFNASPNPAKLPKRKPAASTLRANPEHRASATCLGVKKAEEATEEETEDQEIVGKRAIRFHYPSHRSSNFDTARNAQIYINLSAVVSLAALSCEAGFDVKVISRTLTRRMYEPNDRLRGVHLVI</sequence>
<protein>
    <submittedName>
        <fullName evidence="2">Uncharacterized protein</fullName>
    </submittedName>
</protein>
<keyword evidence="3" id="KW-1185">Reference proteome</keyword>
<dbReference type="AlphaFoldDB" id="A0A151I475"/>
<dbReference type="EMBL" id="KQ976475">
    <property type="protein sequence ID" value="KYM83917.1"/>
    <property type="molecule type" value="Genomic_DNA"/>
</dbReference>
<gene>
    <name evidence="2" type="ORF">ALC53_05679</name>
</gene>
<feature type="region of interest" description="Disordered" evidence="1">
    <location>
        <begin position="35"/>
        <end position="58"/>
    </location>
</feature>
<dbReference type="Proteomes" id="UP000078540">
    <property type="component" value="Unassembled WGS sequence"/>
</dbReference>
<evidence type="ECO:0000313" key="3">
    <source>
        <dbReference type="Proteomes" id="UP000078540"/>
    </source>
</evidence>
<reference evidence="2 3" key="1">
    <citation type="submission" date="2015-09" db="EMBL/GenBank/DDBJ databases">
        <title>Atta colombica WGS genome.</title>
        <authorList>
            <person name="Nygaard S."/>
            <person name="Hu H."/>
            <person name="Boomsma J."/>
            <person name="Zhang G."/>
        </authorList>
    </citation>
    <scope>NUCLEOTIDE SEQUENCE [LARGE SCALE GENOMIC DNA]</scope>
    <source>
        <strain evidence="2">Treedump-2</strain>
        <tissue evidence="2">Whole body</tissue>
    </source>
</reference>
<organism evidence="2 3">
    <name type="scientific">Atta colombica</name>
    <dbReference type="NCBI Taxonomy" id="520822"/>
    <lineage>
        <taxon>Eukaryota</taxon>
        <taxon>Metazoa</taxon>
        <taxon>Ecdysozoa</taxon>
        <taxon>Arthropoda</taxon>
        <taxon>Hexapoda</taxon>
        <taxon>Insecta</taxon>
        <taxon>Pterygota</taxon>
        <taxon>Neoptera</taxon>
        <taxon>Endopterygota</taxon>
        <taxon>Hymenoptera</taxon>
        <taxon>Apocrita</taxon>
        <taxon>Aculeata</taxon>
        <taxon>Formicoidea</taxon>
        <taxon>Formicidae</taxon>
        <taxon>Myrmicinae</taxon>
        <taxon>Atta</taxon>
    </lineage>
</organism>
<evidence type="ECO:0000313" key="2">
    <source>
        <dbReference type="EMBL" id="KYM83917.1"/>
    </source>
</evidence>
<accession>A0A151I475</accession>
<name>A0A151I475_9HYME</name>
<proteinExistence type="predicted"/>
<evidence type="ECO:0000256" key="1">
    <source>
        <dbReference type="SAM" id="MobiDB-lite"/>
    </source>
</evidence>